<proteinExistence type="predicted"/>
<evidence type="ECO:0000313" key="2">
    <source>
        <dbReference type="Proteomes" id="UP000664940"/>
    </source>
</evidence>
<organism evidence="1 2">
    <name type="scientific">Phyllostomus discolor</name>
    <name type="common">pale spear-nosed bat</name>
    <dbReference type="NCBI Taxonomy" id="89673"/>
    <lineage>
        <taxon>Eukaryota</taxon>
        <taxon>Metazoa</taxon>
        <taxon>Chordata</taxon>
        <taxon>Craniata</taxon>
        <taxon>Vertebrata</taxon>
        <taxon>Euteleostomi</taxon>
        <taxon>Mammalia</taxon>
        <taxon>Eutheria</taxon>
        <taxon>Laurasiatheria</taxon>
        <taxon>Chiroptera</taxon>
        <taxon>Yangochiroptera</taxon>
        <taxon>Phyllostomidae</taxon>
        <taxon>Phyllostominae</taxon>
        <taxon>Phyllostomus</taxon>
    </lineage>
</organism>
<evidence type="ECO:0000313" key="1">
    <source>
        <dbReference type="EMBL" id="KAF6125505.1"/>
    </source>
</evidence>
<accession>A0A834B772</accession>
<protein>
    <submittedName>
        <fullName evidence="1">Uncharacterized protein</fullName>
    </submittedName>
</protein>
<reference evidence="1 2" key="1">
    <citation type="journal article" date="2020" name="Nature">
        <title>Six reference-quality genomes reveal evolution of bat adaptations.</title>
        <authorList>
            <person name="Jebb D."/>
            <person name="Huang Z."/>
            <person name="Pippel M."/>
            <person name="Hughes G.M."/>
            <person name="Lavrichenko K."/>
            <person name="Devanna P."/>
            <person name="Winkler S."/>
            <person name="Jermiin L.S."/>
            <person name="Skirmuntt E.C."/>
            <person name="Katzourakis A."/>
            <person name="Burkitt-Gray L."/>
            <person name="Ray D.A."/>
            <person name="Sullivan K.A.M."/>
            <person name="Roscito J.G."/>
            <person name="Kirilenko B.M."/>
            <person name="Davalos L.M."/>
            <person name="Corthals A.P."/>
            <person name="Power M.L."/>
            <person name="Jones G."/>
            <person name="Ransome R.D."/>
            <person name="Dechmann D.K.N."/>
            <person name="Locatelli A.G."/>
            <person name="Puechmaille S.J."/>
            <person name="Fedrigo O."/>
            <person name="Jarvis E.D."/>
            <person name="Hiller M."/>
            <person name="Vernes S.C."/>
            <person name="Myers E.W."/>
            <person name="Teeling E.C."/>
        </authorList>
    </citation>
    <scope>NUCLEOTIDE SEQUENCE [LARGE SCALE GENOMIC DNA]</scope>
    <source>
        <strain evidence="1">Bat1K_MPI-CBG_1</strain>
    </source>
</reference>
<comment type="caution">
    <text evidence="1">The sequence shown here is derived from an EMBL/GenBank/DDBJ whole genome shotgun (WGS) entry which is preliminary data.</text>
</comment>
<dbReference type="EMBL" id="JABVXQ010000002">
    <property type="protein sequence ID" value="KAF6125505.1"/>
    <property type="molecule type" value="Genomic_DNA"/>
</dbReference>
<sequence>MGVVSGHKHIQSPEGKANSGVVWGKNVMNTLYILVSTCRNNDNNGLHFSSLPCMYTDYSSCLLLPFHFYRVCGSQRVVINFVFQCLGHRISRWDCNLIVEDDCRRCRSLELNMETDKTLLCPPFEGRASTFFNCARNMQLHDVLIFVEDFCFYN</sequence>
<dbReference type="Proteomes" id="UP000664940">
    <property type="component" value="Unassembled WGS sequence"/>
</dbReference>
<name>A0A834B772_9CHIR</name>
<gene>
    <name evidence="1" type="ORF">HJG60_009936</name>
</gene>
<dbReference type="AlphaFoldDB" id="A0A834B772"/>